<dbReference type="SMART" id="SM00530">
    <property type="entry name" value="HTH_XRE"/>
    <property type="match status" value="3"/>
</dbReference>
<name>A0A0S6U8D1_NEOTH</name>
<dbReference type="PANTHER" id="PTHR46797:SF1">
    <property type="entry name" value="METHYLPHOSPHONATE SYNTHASE"/>
    <property type="match status" value="1"/>
</dbReference>
<accession>A0A0S6U8D1</accession>
<evidence type="ECO:0000256" key="1">
    <source>
        <dbReference type="ARBA" id="ARBA00023125"/>
    </source>
</evidence>
<dbReference type="InterPro" id="IPR001387">
    <property type="entry name" value="Cro/C1-type_HTH"/>
</dbReference>
<dbReference type="EMBL" id="DF238840">
    <property type="protein sequence ID" value="GAF24965.1"/>
    <property type="molecule type" value="Genomic_DNA"/>
</dbReference>
<dbReference type="AlphaFoldDB" id="A0A0S6U8D1"/>
<dbReference type="SUPFAM" id="SSF47413">
    <property type="entry name" value="lambda repressor-like DNA-binding domains"/>
    <property type="match status" value="3"/>
</dbReference>
<organism evidence="3">
    <name type="scientific">Moorella thermoacetica Y72</name>
    <dbReference type="NCBI Taxonomy" id="1325331"/>
    <lineage>
        <taxon>Bacteria</taxon>
        <taxon>Bacillati</taxon>
        <taxon>Bacillota</taxon>
        <taxon>Clostridia</taxon>
        <taxon>Neomoorellales</taxon>
        <taxon>Neomoorellaceae</taxon>
        <taxon>Neomoorella</taxon>
    </lineage>
</organism>
<dbReference type="RefSeq" id="WP_036371088.1">
    <property type="nucleotide sequence ID" value="NZ_DF238840.1"/>
</dbReference>
<protein>
    <submittedName>
        <fullName evidence="3">Predicted transcriptional regulators</fullName>
    </submittedName>
</protein>
<feature type="domain" description="HTH cro/C1-type" evidence="2">
    <location>
        <begin position="77"/>
        <end position="131"/>
    </location>
</feature>
<dbReference type="Gene3D" id="1.10.260.40">
    <property type="entry name" value="lambda repressor-like DNA-binding domains"/>
    <property type="match status" value="3"/>
</dbReference>
<dbReference type="PROSITE" id="PS50943">
    <property type="entry name" value="HTH_CROC1"/>
    <property type="match status" value="3"/>
</dbReference>
<dbReference type="GO" id="GO:0003677">
    <property type="term" value="F:DNA binding"/>
    <property type="evidence" value="ECO:0007669"/>
    <property type="project" value="UniProtKB-KW"/>
</dbReference>
<gene>
    <name evidence="3" type="ORF">MTY_0293</name>
</gene>
<dbReference type="Pfam" id="PF01381">
    <property type="entry name" value="HTH_3"/>
    <property type="match status" value="3"/>
</dbReference>
<feature type="domain" description="HTH cro/C1-type" evidence="2">
    <location>
        <begin position="142"/>
        <end position="196"/>
    </location>
</feature>
<keyword evidence="1" id="KW-0238">DNA-binding</keyword>
<feature type="domain" description="HTH cro/C1-type" evidence="2">
    <location>
        <begin position="8"/>
        <end position="62"/>
    </location>
</feature>
<dbReference type="InterPro" id="IPR010982">
    <property type="entry name" value="Lambda_DNA-bd_dom_sf"/>
</dbReference>
<dbReference type="PANTHER" id="PTHR46797">
    <property type="entry name" value="HTH-TYPE TRANSCRIPTIONAL REGULATOR"/>
    <property type="match status" value="1"/>
</dbReference>
<sequence length="252" mass="27598">MRVCGKRIRELREERGYSLQDLAQRAGVSVSYLSEIERGAKRPSLKTLDKVARALNLPREQLIETGGEGGLAPGERIRLLRERAGKNLNTLAEAAGISVSYLSEIERGNVYPAIDTLKKITAALEVPLSSVIGTGGSLGHKLRQAREERGLTQAELARAAGVSAGLIGQIEQGKVQPSLKTLEKVGAVLDISPCYFIADDAGVDEVLNQMSPELRQLLIEPQVQSVLRLICNCNESELRFILNFIQLYKRSH</sequence>
<proteinExistence type="predicted"/>
<dbReference type="GO" id="GO:0005829">
    <property type="term" value="C:cytosol"/>
    <property type="evidence" value="ECO:0007669"/>
    <property type="project" value="TreeGrafter"/>
</dbReference>
<dbReference type="CDD" id="cd00093">
    <property type="entry name" value="HTH_XRE"/>
    <property type="match status" value="3"/>
</dbReference>
<dbReference type="GO" id="GO:0003700">
    <property type="term" value="F:DNA-binding transcription factor activity"/>
    <property type="evidence" value="ECO:0007669"/>
    <property type="project" value="TreeGrafter"/>
</dbReference>
<evidence type="ECO:0000313" key="3">
    <source>
        <dbReference type="EMBL" id="GAF24965.1"/>
    </source>
</evidence>
<evidence type="ECO:0000259" key="2">
    <source>
        <dbReference type="PROSITE" id="PS50943"/>
    </source>
</evidence>
<dbReference type="InterPro" id="IPR050807">
    <property type="entry name" value="TransReg_Diox_bact_type"/>
</dbReference>
<reference evidence="3" key="1">
    <citation type="journal article" date="2014" name="Gene">
        <title>Genome-guided analysis of transformation efficiency and carbon dioxide assimilation by Moorella thermoacetica Y72.</title>
        <authorList>
            <person name="Tsukahara K."/>
            <person name="Kita A."/>
            <person name="Nakashimada Y."/>
            <person name="Hoshino T."/>
            <person name="Murakami K."/>
        </authorList>
    </citation>
    <scope>NUCLEOTIDE SEQUENCE [LARGE SCALE GENOMIC DNA]</scope>
    <source>
        <strain evidence="3">Y72</strain>
    </source>
</reference>
<dbReference type="Proteomes" id="UP000063718">
    <property type="component" value="Unassembled WGS sequence"/>
</dbReference>